<sequence length="40" mass="4089">MPIVPNSSDSGTKDQTQKSLVSNAAKTTDDASDPAAQIKA</sequence>
<keyword evidence="3" id="KW-1185">Reference proteome</keyword>
<feature type="non-terminal residue" evidence="2">
    <location>
        <position position="40"/>
    </location>
</feature>
<dbReference type="EMBL" id="LXQA011179457">
    <property type="protein sequence ID" value="MCI87929.1"/>
    <property type="molecule type" value="Genomic_DNA"/>
</dbReference>
<proteinExistence type="predicted"/>
<feature type="region of interest" description="Disordered" evidence="1">
    <location>
        <begin position="1"/>
        <end position="40"/>
    </location>
</feature>
<organism evidence="2 3">
    <name type="scientific">Trifolium medium</name>
    <dbReference type="NCBI Taxonomy" id="97028"/>
    <lineage>
        <taxon>Eukaryota</taxon>
        <taxon>Viridiplantae</taxon>
        <taxon>Streptophyta</taxon>
        <taxon>Embryophyta</taxon>
        <taxon>Tracheophyta</taxon>
        <taxon>Spermatophyta</taxon>
        <taxon>Magnoliopsida</taxon>
        <taxon>eudicotyledons</taxon>
        <taxon>Gunneridae</taxon>
        <taxon>Pentapetalae</taxon>
        <taxon>rosids</taxon>
        <taxon>fabids</taxon>
        <taxon>Fabales</taxon>
        <taxon>Fabaceae</taxon>
        <taxon>Papilionoideae</taxon>
        <taxon>50 kb inversion clade</taxon>
        <taxon>NPAAA clade</taxon>
        <taxon>Hologalegina</taxon>
        <taxon>IRL clade</taxon>
        <taxon>Trifolieae</taxon>
        <taxon>Trifolium</taxon>
    </lineage>
</organism>
<evidence type="ECO:0000313" key="2">
    <source>
        <dbReference type="EMBL" id="MCI87929.1"/>
    </source>
</evidence>
<comment type="caution">
    <text evidence="2">The sequence shown here is derived from an EMBL/GenBank/DDBJ whole genome shotgun (WGS) entry which is preliminary data.</text>
</comment>
<name>A0A392VKM9_9FABA</name>
<protein>
    <submittedName>
        <fullName evidence="2">Uncharacterized protein</fullName>
    </submittedName>
</protein>
<evidence type="ECO:0000256" key="1">
    <source>
        <dbReference type="SAM" id="MobiDB-lite"/>
    </source>
</evidence>
<reference evidence="2 3" key="1">
    <citation type="journal article" date="2018" name="Front. Plant Sci.">
        <title>Red Clover (Trifolium pratense) and Zigzag Clover (T. medium) - A Picture of Genomic Similarities and Differences.</title>
        <authorList>
            <person name="Dluhosova J."/>
            <person name="Istvanek J."/>
            <person name="Nedelnik J."/>
            <person name="Repkova J."/>
        </authorList>
    </citation>
    <scope>NUCLEOTIDE SEQUENCE [LARGE SCALE GENOMIC DNA]</scope>
    <source>
        <strain evidence="3">cv. 10/8</strain>
        <tissue evidence="2">Leaf</tissue>
    </source>
</reference>
<dbReference type="Proteomes" id="UP000265520">
    <property type="component" value="Unassembled WGS sequence"/>
</dbReference>
<accession>A0A392VKM9</accession>
<feature type="compositionally biased region" description="Polar residues" evidence="1">
    <location>
        <begin position="17"/>
        <end position="26"/>
    </location>
</feature>
<evidence type="ECO:0000313" key="3">
    <source>
        <dbReference type="Proteomes" id="UP000265520"/>
    </source>
</evidence>
<dbReference type="AlphaFoldDB" id="A0A392VKM9"/>
<feature type="compositionally biased region" description="Polar residues" evidence="1">
    <location>
        <begin position="1"/>
        <end position="10"/>
    </location>
</feature>